<accession>A0A0E9VEB7</accession>
<evidence type="ECO:0000313" key="2">
    <source>
        <dbReference type="EMBL" id="JAH76474.1"/>
    </source>
</evidence>
<feature type="region of interest" description="Disordered" evidence="1">
    <location>
        <begin position="1"/>
        <end position="29"/>
    </location>
</feature>
<feature type="compositionally biased region" description="Basic and acidic residues" evidence="1">
    <location>
        <begin position="1"/>
        <end position="11"/>
    </location>
</feature>
<feature type="compositionally biased region" description="Polar residues" evidence="1">
    <location>
        <begin position="16"/>
        <end position="29"/>
    </location>
</feature>
<reference evidence="2" key="2">
    <citation type="journal article" date="2015" name="Fish Shellfish Immunol.">
        <title>Early steps in the European eel (Anguilla anguilla)-Vibrio vulnificus interaction in the gills: Role of the RtxA13 toxin.</title>
        <authorList>
            <person name="Callol A."/>
            <person name="Pajuelo D."/>
            <person name="Ebbesson L."/>
            <person name="Teles M."/>
            <person name="MacKenzie S."/>
            <person name="Amaro C."/>
        </authorList>
    </citation>
    <scope>NUCLEOTIDE SEQUENCE</scope>
</reference>
<name>A0A0E9VEB7_ANGAN</name>
<dbReference type="AlphaFoldDB" id="A0A0E9VEB7"/>
<protein>
    <submittedName>
        <fullName evidence="2">Uncharacterized protein</fullName>
    </submittedName>
</protein>
<dbReference type="EMBL" id="GBXM01032103">
    <property type="protein sequence ID" value="JAH76474.1"/>
    <property type="molecule type" value="Transcribed_RNA"/>
</dbReference>
<evidence type="ECO:0000256" key="1">
    <source>
        <dbReference type="SAM" id="MobiDB-lite"/>
    </source>
</evidence>
<organism evidence="2">
    <name type="scientific">Anguilla anguilla</name>
    <name type="common">European freshwater eel</name>
    <name type="synonym">Muraena anguilla</name>
    <dbReference type="NCBI Taxonomy" id="7936"/>
    <lineage>
        <taxon>Eukaryota</taxon>
        <taxon>Metazoa</taxon>
        <taxon>Chordata</taxon>
        <taxon>Craniata</taxon>
        <taxon>Vertebrata</taxon>
        <taxon>Euteleostomi</taxon>
        <taxon>Actinopterygii</taxon>
        <taxon>Neopterygii</taxon>
        <taxon>Teleostei</taxon>
        <taxon>Anguilliformes</taxon>
        <taxon>Anguillidae</taxon>
        <taxon>Anguilla</taxon>
    </lineage>
</organism>
<reference evidence="2" key="1">
    <citation type="submission" date="2014-11" db="EMBL/GenBank/DDBJ databases">
        <authorList>
            <person name="Amaro Gonzalez C."/>
        </authorList>
    </citation>
    <scope>NUCLEOTIDE SEQUENCE</scope>
</reference>
<proteinExistence type="predicted"/>
<sequence>MKNERKKESPHLEYLSVQNRRSSRAPHSNSLVLVLRTKKQKYY</sequence>